<protein>
    <recommendedName>
        <fullName evidence="3">Outer membrane protein beta-barrel domain-containing protein</fullName>
    </recommendedName>
</protein>
<accession>A0A1G5AF32</accession>
<organism evidence="1 2">
    <name type="scientific">Desulfoluna spongiiphila</name>
    <dbReference type="NCBI Taxonomy" id="419481"/>
    <lineage>
        <taxon>Bacteria</taxon>
        <taxon>Pseudomonadati</taxon>
        <taxon>Thermodesulfobacteriota</taxon>
        <taxon>Desulfobacteria</taxon>
        <taxon>Desulfobacterales</taxon>
        <taxon>Desulfolunaceae</taxon>
        <taxon>Desulfoluna</taxon>
    </lineage>
</organism>
<name>A0A1G5AF32_9BACT</name>
<gene>
    <name evidence="1" type="ORF">SAMN05216233_101122</name>
</gene>
<evidence type="ECO:0000313" key="1">
    <source>
        <dbReference type="EMBL" id="SCX76457.1"/>
    </source>
</evidence>
<dbReference type="RefSeq" id="WP_139163791.1">
    <property type="nucleotide sequence ID" value="NZ_FMUX01000001.1"/>
</dbReference>
<dbReference type="Proteomes" id="UP000198870">
    <property type="component" value="Unassembled WGS sequence"/>
</dbReference>
<proteinExistence type="predicted"/>
<keyword evidence="2" id="KW-1185">Reference proteome</keyword>
<dbReference type="AlphaFoldDB" id="A0A1G5AF32"/>
<evidence type="ECO:0008006" key="3">
    <source>
        <dbReference type="Google" id="ProtNLM"/>
    </source>
</evidence>
<dbReference type="EMBL" id="FMUX01000001">
    <property type="protein sequence ID" value="SCX76457.1"/>
    <property type="molecule type" value="Genomic_DNA"/>
</dbReference>
<reference evidence="1 2" key="1">
    <citation type="submission" date="2016-10" db="EMBL/GenBank/DDBJ databases">
        <authorList>
            <person name="de Groot N.N."/>
        </authorList>
    </citation>
    <scope>NUCLEOTIDE SEQUENCE [LARGE SCALE GENOMIC DNA]</scope>
    <source>
        <strain evidence="1 2">AA1</strain>
    </source>
</reference>
<evidence type="ECO:0000313" key="2">
    <source>
        <dbReference type="Proteomes" id="UP000198870"/>
    </source>
</evidence>
<sequence length="207" mass="22301">MRRQVCDWYVEMKGSETFMKRRVCMKRVVWIVIVVAWVAAFTPCAFAGRSMSAYIGGMVLLDPSNGEEGEGVLMTVDIPLMPGVDVEWAGGMTSSFDLENDLTHKGAKVSFMTLGGRFYSPRAYGPGFCTLGIGAIRLEADDSFLADGTRVGGVVRLGIGADKVLQKNRALRFGVGLSQGFGATSEVTLIEVSLAFTPSAAEIRNVL</sequence>